<accession>A0A6C0DGZ2</accession>
<dbReference type="AlphaFoldDB" id="A0A6C0DGZ2"/>
<proteinExistence type="predicted"/>
<evidence type="ECO:0008006" key="2">
    <source>
        <dbReference type="Google" id="ProtNLM"/>
    </source>
</evidence>
<name>A0A6C0DGZ2_9ZZZZ</name>
<dbReference type="EMBL" id="MN739613">
    <property type="protein sequence ID" value="QHT15797.1"/>
    <property type="molecule type" value="Genomic_DNA"/>
</dbReference>
<evidence type="ECO:0000313" key="1">
    <source>
        <dbReference type="EMBL" id="QHT15797.1"/>
    </source>
</evidence>
<protein>
    <recommendedName>
        <fullName evidence="2">Glycosyltransferase</fullName>
    </recommendedName>
</protein>
<sequence>MKSITLFYSYGMGGWGDFIKGLHTVWCWSKAMKRDVRIHFHNHIFGTLFPQHVHSEVQQIHLRLIDKVGKATLQDFLPLEQIDDIVVTCNWFSLTSVDNTYYTEFYRELYTTLIPVRPLIHPFSYHVLHCRLGDKYLTEATSCKGDNRIGSIAKLKSLVDEYNALGHEHTLVCSDSASIVKHLLTHVKGAFAICQQPYHIAYNSPTIHIHKDDIYTMIQEHEAMTHALTITKVAYSGFPITAARIGSVPLYIYEDNVRKLYNDLL</sequence>
<organism evidence="1">
    <name type="scientific">viral metagenome</name>
    <dbReference type="NCBI Taxonomy" id="1070528"/>
    <lineage>
        <taxon>unclassified sequences</taxon>
        <taxon>metagenomes</taxon>
        <taxon>organismal metagenomes</taxon>
    </lineage>
</organism>
<reference evidence="1" key="1">
    <citation type="journal article" date="2020" name="Nature">
        <title>Giant virus diversity and host interactions through global metagenomics.</title>
        <authorList>
            <person name="Schulz F."/>
            <person name="Roux S."/>
            <person name="Paez-Espino D."/>
            <person name="Jungbluth S."/>
            <person name="Walsh D.A."/>
            <person name="Denef V.J."/>
            <person name="McMahon K.D."/>
            <person name="Konstantinidis K.T."/>
            <person name="Eloe-Fadrosh E.A."/>
            <person name="Kyrpides N.C."/>
            <person name="Woyke T."/>
        </authorList>
    </citation>
    <scope>NUCLEOTIDE SEQUENCE</scope>
    <source>
        <strain evidence="1">GVMAG-M-3300023174-176</strain>
    </source>
</reference>